<protein>
    <submittedName>
        <fullName evidence="1">Uncharacterized protein</fullName>
    </submittedName>
</protein>
<sequence length="60" mass="6434">MKLLKSASDAMLGLLVPKTKAGACCTDQGKCKDVACNIHSHKRCCLNCNCVWMCSACVLN</sequence>
<dbReference type="EMBL" id="JACHGT010000019">
    <property type="protein sequence ID" value="MBB6039046.1"/>
    <property type="molecule type" value="Genomic_DNA"/>
</dbReference>
<evidence type="ECO:0000313" key="1">
    <source>
        <dbReference type="EMBL" id="MBB6039046.1"/>
    </source>
</evidence>
<dbReference type="Proteomes" id="UP000548476">
    <property type="component" value="Unassembled WGS sequence"/>
</dbReference>
<organism evidence="1 2">
    <name type="scientific">Phytomonospora endophytica</name>
    <dbReference type="NCBI Taxonomy" id="714109"/>
    <lineage>
        <taxon>Bacteria</taxon>
        <taxon>Bacillati</taxon>
        <taxon>Actinomycetota</taxon>
        <taxon>Actinomycetes</taxon>
        <taxon>Micromonosporales</taxon>
        <taxon>Micromonosporaceae</taxon>
        <taxon>Phytomonospora</taxon>
    </lineage>
</organism>
<dbReference type="AlphaFoldDB" id="A0A841FSN2"/>
<accession>A0A841FSN2</accession>
<comment type="caution">
    <text evidence="1">The sequence shown here is derived from an EMBL/GenBank/DDBJ whole genome shotgun (WGS) entry which is preliminary data.</text>
</comment>
<evidence type="ECO:0000313" key="2">
    <source>
        <dbReference type="Proteomes" id="UP000548476"/>
    </source>
</evidence>
<keyword evidence="2" id="KW-1185">Reference proteome</keyword>
<gene>
    <name evidence="1" type="ORF">HNR73_006935</name>
</gene>
<name>A0A841FSN2_9ACTN</name>
<proteinExistence type="predicted"/>
<reference evidence="1 2" key="1">
    <citation type="submission" date="2020-08" db="EMBL/GenBank/DDBJ databases">
        <title>Genomic Encyclopedia of Type Strains, Phase IV (KMG-IV): sequencing the most valuable type-strain genomes for metagenomic binning, comparative biology and taxonomic classification.</title>
        <authorList>
            <person name="Goeker M."/>
        </authorList>
    </citation>
    <scope>NUCLEOTIDE SEQUENCE [LARGE SCALE GENOMIC DNA]</scope>
    <source>
        <strain evidence="1 2">YIM 65646</strain>
    </source>
</reference>